<reference evidence="2 3" key="1">
    <citation type="submission" date="2015-11" db="EMBL/GenBank/DDBJ databases">
        <title>Genomic analysis of 38 Legionella species identifies large and diverse effector repertoires.</title>
        <authorList>
            <person name="Burstein D."/>
            <person name="Amaro F."/>
            <person name="Zusman T."/>
            <person name="Lifshitz Z."/>
            <person name="Cohen O."/>
            <person name="Gilbert J.A."/>
            <person name="Pupko T."/>
            <person name="Shuman H.A."/>
            <person name="Segal G."/>
        </authorList>
    </citation>
    <scope>NUCLEOTIDE SEQUENCE [LARGE SCALE GENOMIC DNA]</scope>
    <source>
        <strain evidence="2 3">ATCC 43878</strain>
    </source>
</reference>
<dbReference type="PATRIC" id="fig|29422.6.peg.413"/>
<protein>
    <recommendedName>
        <fullName evidence="4">C-type lysozyme inhibitor domain-containing protein</fullName>
    </recommendedName>
</protein>
<evidence type="ECO:0000256" key="1">
    <source>
        <dbReference type="SAM" id="SignalP"/>
    </source>
</evidence>
<gene>
    <name evidence="2" type="ORF">Lbru_0394</name>
</gene>
<name>A0A0W0SU24_9GAMM</name>
<keyword evidence="3" id="KW-1185">Reference proteome</keyword>
<comment type="caution">
    <text evidence="2">The sequence shown here is derived from an EMBL/GenBank/DDBJ whole genome shotgun (WGS) entry which is preliminary data.</text>
</comment>
<proteinExistence type="predicted"/>
<keyword evidence="1" id="KW-0732">Signal</keyword>
<dbReference type="Proteomes" id="UP000054742">
    <property type="component" value="Unassembled WGS sequence"/>
</dbReference>
<dbReference type="AlphaFoldDB" id="A0A0W0SU24"/>
<evidence type="ECO:0000313" key="3">
    <source>
        <dbReference type="Proteomes" id="UP000054742"/>
    </source>
</evidence>
<accession>A0A0W0SU24</accession>
<evidence type="ECO:0000313" key="2">
    <source>
        <dbReference type="EMBL" id="KTC86453.1"/>
    </source>
</evidence>
<feature type="chain" id="PRO_5006912326" description="C-type lysozyme inhibitor domain-containing protein" evidence="1">
    <location>
        <begin position="20"/>
        <end position="119"/>
    </location>
</feature>
<dbReference type="EMBL" id="LNXV01000004">
    <property type="protein sequence ID" value="KTC86453.1"/>
    <property type="molecule type" value="Genomic_DNA"/>
</dbReference>
<feature type="signal peptide" evidence="1">
    <location>
        <begin position="1"/>
        <end position="19"/>
    </location>
</feature>
<evidence type="ECO:0008006" key="4">
    <source>
        <dbReference type="Google" id="ProtNLM"/>
    </source>
</evidence>
<dbReference type="RefSeq" id="WP_058440505.1">
    <property type="nucleotide sequence ID" value="NZ_CAAAHU010000015.1"/>
</dbReference>
<organism evidence="2 3">
    <name type="scientific">Legionella brunensis</name>
    <dbReference type="NCBI Taxonomy" id="29422"/>
    <lineage>
        <taxon>Bacteria</taxon>
        <taxon>Pseudomonadati</taxon>
        <taxon>Pseudomonadota</taxon>
        <taxon>Gammaproteobacteria</taxon>
        <taxon>Legionellales</taxon>
        <taxon>Legionellaceae</taxon>
        <taxon>Legionella</taxon>
    </lineage>
</organism>
<sequence>MKIWFAVVFSLTQVTFAYAQRTVVCTMQGLKDNLSFVAPQKMGELPSISFAYPVDTTIFSMREGNLLLVAMDHEDKSRPRIMISAQANKNSPVYKGQFMTDFGGNQIQLDNGPVSCKLK</sequence>
<dbReference type="OrthoDB" id="8450433at2"/>